<dbReference type="InterPro" id="IPR003593">
    <property type="entry name" value="AAA+_ATPase"/>
</dbReference>
<dbReference type="InterPro" id="IPR043428">
    <property type="entry name" value="LivM-like"/>
</dbReference>
<keyword evidence="3" id="KW-1003">Cell membrane</keyword>
<evidence type="ECO:0000256" key="2">
    <source>
        <dbReference type="ARBA" id="ARBA00022448"/>
    </source>
</evidence>
<dbReference type="PANTHER" id="PTHR45772:SF7">
    <property type="entry name" value="AMINO ACID ABC TRANSPORTER ATP-BINDING PROTEIN"/>
    <property type="match status" value="1"/>
</dbReference>
<comment type="subcellular location">
    <subcellularLocation>
        <location evidence="1">Cell membrane</location>
        <topology evidence="1">Multi-pass membrane protein</topology>
    </subcellularLocation>
</comment>
<dbReference type="EMBL" id="BOPH01000143">
    <property type="protein sequence ID" value="GIJ74789.1"/>
    <property type="molecule type" value="Genomic_DNA"/>
</dbReference>
<dbReference type="InterPro" id="IPR003439">
    <property type="entry name" value="ABC_transporter-like_ATP-bd"/>
</dbReference>
<keyword evidence="7 10" id="KW-1133">Transmembrane helix</keyword>
<dbReference type="AlphaFoldDB" id="A0A8J4A2S4"/>
<evidence type="ECO:0000256" key="9">
    <source>
        <dbReference type="SAM" id="MobiDB-lite"/>
    </source>
</evidence>
<evidence type="ECO:0000256" key="5">
    <source>
        <dbReference type="ARBA" id="ARBA00022741"/>
    </source>
</evidence>
<keyword evidence="5" id="KW-0547">Nucleotide-binding</keyword>
<dbReference type="Proteomes" id="UP000635606">
    <property type="component" value="Unassembled WGS sequence"/>
</dbReference>
<name>A0A8J4A2S4_9ACTN</name>
<keyword evidence="13" id="KW-1185">Reference proteome</keyword>
<comment type="caution">
    <text evidence="12">The sequence shown here is derived from an EMBL/GenBank/DDBJ whole genome shotgun (WGS) entry which is preliminary data.</text>
</comment>
<evidence type="ECO:0000256" key="1">
    <source>
        <dbReference type="ARBA" id="ARBA00004651"/>
    </source>
</evidence>
<evidence type="ECO:0000313" key="12">
    <source>
        <dbReference type="EMBL" id="GIJ74789.1"/>
    </source>
</evidence>
<dbReference type="Pfam" id="PF02653">
    <property type="entry name" value="BPD_transp_2"/>
    <property type="match status" value="1"/>
</dbReference>
<feature type="domain" description="ABC transporter" evidence="11">
    <location>
        <begin position="386"/>
        <end position="632"/>
    </location>
</feature>
<evidence type="ECO:0000256" key="6">
    <source>
        <dbReference type="ARBA" id="ARBA00022840"/>
    </source>
</evidence>
<feature type="transmembrane region" description="Helical" evidence="10">
    <location>
        <begin position="33"/>
        <end position="51"/>
    </location>
</feature>
<organism evidence="12 13">
    <name type="scientific">Virgisporangium ochraceum</name>
    <dbReference type="NCBI Taxonomy" id="65505"/>
    <lineage>
        <taxon>Bacteria</taxon>
        <taxon>Bacillati</taxon>
        <taxon>Actinomycetota</taxon>
        <taxon>Actinomycetes</taxon>
        <taxon>Micromonosporales</taxon>
        <taxon>Micromonosporaceae</taxon>
        <taxon>Virgisporangium</taxon>
    </lineage>
</organism>
<dbReference type="PROSITE" id="PS50893">
    <property type="entry name" value="ABC_TRANSPORTER_2"/>
    <property type="match status" value="1"/>
</dbReference>
<evidence type="ECO:0000256" key="8">
    <source>
        <dbReference type="ARBA" id="ARBA00023136"/>
    </source>
</evidence>
<dbReference type="GO" id="GO:1903806">
    <property type="term" value="P:L-isoleucine import across plasma membrane"/>
    <property type="evidence" value="ECO:0007669"/>
    <property type="project" value="TreeGrafter"/>
</dbReference>
<evidence type="ECO:0000256" key="4">
    <source>
        <dbReference type="ARBA" id="ARBA00022692"/>
    </source>
</evidence>
<feature type="transmembrane region" description="Helical" evidence="10">
    <location>
        <begin position="108"/>
        <end position="125"/>
    </location>
</feature>
<feature type="transmembrane region" description="Helical" evidence="10">
    <location>
        <begin position="155"/>
        <end position="174"/>
    </location>
</feature>
<dbReference type="InterPro" id="IPR051120">
    <property type="entry name" value="ABC_AA/LPS_Transport"/>
</dbReference>
<feature type="transmembrane region" description="Helical" evidence="10">
    <location>
        <begin position="206"/>
        <end position="226"/>
    </location>
</feature>
<dbReference type="Pfam" id="PF12399">
    <property type="entry name" value="BCA_ABC_TP_C"/>
    <property type="match status" value="1"/>
</dbReference>
<evidence type="ECO:0000256" key="10">
    <source>
        <dbReference type="SAM" id="Phobius"/>
    </source>
</evidence>
<dbReference type="GO" id="GO:0015188">
    <property type="term" value="F:L-isoleucine transmembrane transporter activity"/>
    <property type="evidence" value="ECO:0007669"/>
    <property type="project" value="TreeGrafter"/>
</dbReference>
<accession>A0A8J4A2S4</accession>
<keyword evidence="8 10" id="KW-0472">Membrane</keyword>
<dbReference type="GO" id="GO:0015192">
    <property type="term" value="F:L-phenylalanine transmembrane transporter activity"/>
    <property type="evidence" value="ECO:0007669"/>
    <property type="project" value="TreeGrafter"/>
</dbReference>
<dbReference type="GO" id="GO:1903805">
    <property type="term" value="P:L-valine import across plasma membrane"/>
    <property type="evidence" value="ECO:0007669"/>
    <property type="project" value="TreeGrafter"/>
</dbReference>
<keyword evidence="6" id="KW-0067">ATP-binding</keyword>
<feature type="transmembrane region" description="Helical" evidence="10">
    <location>
        <begin position="287"/>
        <end position="309"/>
    </location>
</feature>
<reference evidence="12" key="1">
    <citation type="submission" date="2021-01" db="EMBL/GenBank/DDBJ databases">
        <title>Whole genome shotgun sequence of Virgisporangium ochraceum NBRC 16418.</title>
        <authorList>
            <person name="Komaki H."/>
            <person name="Tamura T."/>
        </authorList>
    </citation>
    <scope>NUCLEOTIDE SEQUENCE</scope>
    <source>
        <strain evidence="12">NBRC 16418</strain>
    </source>
</reference>
<evidence type="ECO:0000256" key="3">
    <source>
        <dbReference type="ARBA" id="ARBA00022475"/>
    </source>
</evidence>
<keyword evidence="4 10" id="KW-0812">Transmembrane</keyword>
<evidence type="ECO:0000256" key="7">
    <source>
        <dbReference type="ARBA" id="ARBA00022989"/>
    </source>
</evidence>
<dbReference type="GO" id="GO:0005886">
    <property type="term" value="C:plasma membrane"/>
    <property type="evidence" value="ECO:0007669"/>
    <property type="project" value="UniProtKB-SubCell"/>
</dbReference>
<dbReference type="GO" id="GO:0015808">
    <property type="term" value="P:L-alanine transport"/>
    <property type="evidence" value="ECO:0007669"/>
    <property type="project" value="TreeGrafter"/>
</dbReference>
<feature type="transmembrane region" description="Helical" evidence="10">
    <location>
        <begin position="241"/>
        <end position="266"/>
    </location>
</feature>
<dbReference type="SMART" id="SM00382">
    <property type="entry name" value="AAA"/>
    <property type="match status" value="1"/>
</dbReference>
<dbReference type="SUPFAM" id="SSF52540">
    <property type="entry name" value="P-loop containing nucleoside triphosphate hydrolases"/>
    <property type="match status" value="1"/>
</dbReference>
<dbReference type="GO" id="GO:0005524">
    <property type="term" value="F:ATP binding"/>
    <property type="evidence" value="ECO:0007669"/>
    <property type="project" value="UniProtKB-KW"/>
</dbReference>
<dbReference type="CDD" id="cd06581">
    <property type="entry name" value="TM_PBP1_LivM_like"/>
    <property type="match status" value="1"/>
</dbReference>
<dbReference type="FunFam" id="3.40.50.300:FF:000421">
    <property type="entry name" value="Branched-chain amino acid ABC transporter ATP-binding protein"/>
    <property type="match status" value="1"/>
</dbReference>
<evidence type="ECO:0000259" key="11">
    <source>
        <dbReference type="PROSITE" id="PS50893"/>
    </source>
</evidence>
<dbReference type="GO" id="GO:0016887">
    <property type="term" value="F:ATP hydrolysis activity"/>
    <property type="evidence" value="ECO:0007669"/>
    <property type="project" value="InterPro"/>
</dbReference>
<dbReference type="InterPro" id="IPR027417">
    <property type="entry name" value="P-loop_NTPase"/>
</dbReference>
<dbReference type="InterPro" id="IPR001851">
    <property type="entry name" value="ABC_transp_permease"/>
</dbReference>
<evidence type="ECO:0000313" key="13">
    <source>
        <dbReference type="Proteomes" id="UP000635606"/>
    </source>
</evidence>
<dbReference type="Gene3D" id="3.40.50.300">
    <property type="entry name" value="P-loop containing nucleotide triphosphate hydrolases"/>
    <property type="match status" value="1"/>
</dbReference>
<gene>
    <name evidence="12" type="ORF">Voc01_097060</name>
</gene>
<keyword evidence="2" id="KW-0813">Transport</keyword>
<feature type="transmembrane region" description="Helical" evidence="10">
    <location>
        <begin position="81"/>
        <end position="101"/>
    </location>
</feature>
<dbReference type="PANTHER" id="PTHR45772">
    <property type="entry name" value="CONSERVED COMPONENT OF ABC TRANSPORTER FOR NATURAL AMINO ACIDS-RELATED"/>
    <property type="match status" value="1"/>
</dbReference>
<feature type="region of interest" description="Disordered" evidence="9">
    <location>
        <begin position="323"/>
        <end position="374"/>
    </location>
</feature>
<protein>
    <recommendedName>
        <fullName evidence="11">ABC transporter domain-containing protein</fullName>
    </recommendedName>
</protein>
<proteinExistence type="predicted"/>
<sequence>MRGPLWSFGLFAVFLAVFPLVAPDPVVNVGVYALIYSLAAIGLSLLMGLAGQVNLGQAAFFAVGAYTQAVLVTRYEVPMVPASVGAVGMAMLVGLLVGLPLLRLRGHYLALATLGLGIIVTVAATESEYLGATSGIYGVPKPEFGGRRYDSAAEYFWLLAPVVLVALLLARNIVVGRIGRALGAINDSEVAAECLGADTYRLRLQVFVLSAGYAGLAGVAYVHWITVVNPGAANFPLSVEFLLMAVLGGTGSVWGAVLGAFTVEFLDEGLRDLIPQIVPDAVGEVQLIGFGIVLTVVILFLPGGIYGLFRRVSARVSARLSARASAPASDRPPGRPAPGDGTDRGAAAGSDTRSSDTPAGGSTVDTADLPPLLTRDGRPAPGEVLLEVDHLVRRFGGVTAVDDVSFEVRAGEIFGLIGPNGAGKTTCFNIVSGVLAPSSGSVRLHGARIDGRKPHVFARARATRTFQNLQIFRSTTVRGNVAVGRHLRGTAGLARGAMVLPARAEERAIHRSTDDFLSLVGLSGVADRPAADLPFGQQRLLEIARALALEPDLLLLDEPLAGLSGGERLDLARLLRRLRAGGMAIVLVEHDVEAVLALADRVAVLDDGRLIALAGPAEVRHDPAVVAAYLGIEEEQAAADPIARSVVQGE</sequence>
<dbReference type="RefSeq" id="WP_203934578.1">
    <property type="nucleotide sequence ID" value="NZ_BOPH01000143.1"/>
</dbReference>
<dbReference type="GO" id="GO:0005304">
    <property type="term" value="F:L-valine transmembrane transporter activity"/>
    <property type="evidence" value="ECO:0007669"/>
    <property type="project" value="TreeGrafter"/>
</dbReference>
<dbReference type="InterPro" id="IPR032823">
    <property type="entry name" value="BCA_ABC_TP_C"/>
</dbReference>
<dbReference type="Pfam" id="PF00005">
    <property type="entry name" value="ABC_tran"/>
    <property type="match status" value="1"/>
</dbReference>
<dbReference type="GO" id="GO:0042941">
    <property type="term" value="P:D-alanine transmembrane transport"/>
    <property type="evidence" value="ECO:0007669"/>
    <property type="project" value="TreeGrafter"/>
</dbReference>